<dbReference type="OrthoDB" id="3523211at2759"/>
<dbReference type="EMBL" id="QGMG01000239">
    <property type="protein sequence ID" value="TVY55453.1"/>
    <property type="molecule type" value="Genomic_DNA"/>
</dbReference>
<dbReference type="AlphaFoldDB" id="A0A7D8Z1V6"/>
<organism evidence="1 2">
    <name type="scientific">Lachnellula cervina</name>
    <dbReference type="NCBI Taxonomy" id="1316786"/>
    <lineage>
        <taxon>Eukaryota</taxon>
        <taxon>Fungi</taxon>
        <taxon>Dikarya</taxon>
        <taxon>Ascomycota</taxon>
        <taxon>Pezizomycotina</taxon>
        <taxon>Leotiomycetes</taxon>
        <taxon>Helotiales</taxon>
        <taxon>Lachnaceae</taxon>
        <taxon>Lachnellula</taxon>
    </lineage>
</organism>
<accession>A0A7D8Z1V6</accession>
<name>A0A7D8Z1V6_9HELO</name>
<sequence>MSEVPQQASLNGTIKFFKPAIDKNQTPREINTHLRLIKAGLKGKIRVSNLHSSVVSTDATMILGLLFGLIPENPWGENLGSLRYKAASCSKYHAKWKKQVTAIVTQLHSRGIIWGDASWEYSWIVDFGGVYVEGFVEREKAGTEEGNGWE</sequence>
<comment type="caution">
    <text evidence="1">The sequence shown here is derived from an EMBL/GenBank/DDBJ whole genome shotgun (WGS) entry which is preliminary data.</text>
</comment>
<evidence type="ECO:0000313" key="1">
    <source>
        <dbReference type="EMBL" id="TVY55453.1"/>
    </source>
</evidence>
<dbReference type="Proteomes" id="UP000481288">
    <property type="component" value="Unassembled WGS sequence"/>
</dbReference>
<evidence type="ECO:0008006" key="3">
    <source>
        <dbReference type="Google" id="ProtNLM"/>
    </source>
</evidence>
<reference evidence="1 2" key="1">
    <citation type="submission" date="2018-05" db="EMBL/GenBank/DDBJ databases">
        <title>Whole genome sequencing for identification of molecular markers to develop diagnostic detection tools for the regulated plant pathogen Lachnellula willkommii.</title>
        <authorList>
            <person name="Giroux E."/>
            <person name="Bilodeau G."/>
        </authorList>
    </citation>
    <scope>NUCLEOTIDE SEQUENCE [LARGE SCALE GENOMIC DNA]</scope>
    <source>
        <strain evidence="1 2">CBS 625.97</strain>
    </source>
</reference>
<proteinExistence type="predicted"/>
<protein>
    <recommendedName>
        <fullName evidence="3">Protein kinase domain-containing protein</fullName>
    </recommendedName>
</protein>
<gene>
    <name evidence="1" type="ORF">LCER1_G003612</name>
</gene>
<keyword evidence="2" id="KW-1185">Reference proteome</keyword>
<evidence type="ECO:0000313" key="2">
    <source>
        <dbReference type="Proteomes" id="UP000481288"/>
    </source>
</evidence>